<dbReference type="Pfam" id="PF01042">
    <property type="entry name" value="Ribonuc_L-PSP"/>
    <property type="match status" value="1"/>
</dbReference>
<dbReference type="PANTHER" id="PTHR11803">
    <property type="entry name" value="2-IMINOBUTANOATE/2-IMINOPROPANOATE DEAMINASE RIDA"/>
    <property type="match status" value="1"/>
</dbReference>
<dbReference type="SUPFAM" id="SSF55298">
    <property type="entry name" value="YjgF-like"/>
    <property type="match status" value="1"/>
</dbReference>
<dbReference type="PANTHER" id="PTHR11803:SF48">
    <property type="entry name" value="2-AMINOMUCONATE DEAMINASE"/>
    <property type="match status" value="1"/>
</dbReference>
<dbReference type="InterPro" id="IPR006175">
    <property type="entry name" value="YjgF/YER057c/UK114"/>
</dbReference>
<dbReference type="Gene3D" id="3.30.1330.40">
    <property type="entry name" value="RutC-like"/>
    <property type="match status" value="1"/>
</dbReference>
<dbReference type="Proteomes" id="UP001396898">
    <property type="component" value="Unassembled WGS sequence"/>
</dbReference>
<protein>
    <submittedName>
        <fullName evidence="1">YjgF-like protein</fullName>
    </submittedName>
</protein>
<dbReference type="EMBL" id="JAQQWI010000016">
    <property type="protein sequence ID" value="KAK8008977.1"/>
    <property type="molecule type" value="Genomic_DNA"/>
</dbReference>
<name>A0ABR1REE4_9PEZI</name>
<sequence>MASSEPQQSPNGTPYLLPANAAQGLANYPHARIIPGSPRTIYVSGTSSRRGDGTYAGCSADPDPATGAHALDVRAQTAAVLANIGTILRGATGCAVGLEAVVDATVFLTDIQGDYAGMNEEWNKVWPDKTAAPARTCVQVAALPSPKLNVEIKCMALWP</sequence>
<comment type="caution">
    <text evidence="1">The sequence shown here is derived from an EMBL/GenBank/DDBJ whole genome shotgun (WGS) entry which is preliminary data.</text>
</comment>
<gene>
    <name evidence="1" type="ORF">PG991_011528</name>
</gene>
<reference evidence="1 2" key="1">
    <citation type="submission" date="2023-01" db="EMBL/GenBank/DDBJ databases">
        <title>Analysis of 21 Apiospora genomes using comparative genomics revels a genus with tremendous synthesis potential of carbohydrate active enzymes and secondary metabolites.</title>
        <authorList>
            <person name="Sorensen T."/>
        </authorList>
    </citation>
    <scope>NUCLEOTIDE SEQUENCE [LARGE SCALE GENOMIC DNA]</scope>
    <source>
        <strain evidence="1 2">CBS 20057</strain>
    </source>
</reference>
<dbReference type="InterPro" id="IPR035959">
    <property type="entry name" value="RutC-like_sf"/>
</dbReference>
<accession>A0ABR1REE4</accession>
<dbReference type="CDD" id="cd00448">
    <property type="entry name" value="YjgF_YER057c_UK114_family"/>
    <property type="match status" value="1"/>
</dbReference>
<keyword evidence="2" id="KW-1185">Reference proteome</keyword>
<evidence type="ECO:0000313" key="2">
    <source>
        <dbReference type="Proteomes" id="UP001396898"/>
    </source>
</evidence>
<proteinExistence type="predicted"/>
<organism evidence="1 2">
    <name type="scientific">Apiospora marii</name>
    <dbReference type="NCBI Taxonomy" id="335849"/>
    <lineage>
        <taxon>Eukaryota</taxon>
        <taxon>Fungi</taxon>
        <taxon>Dikarya</taxon>
        <taxon>Ascomycota</taxon>
        <taxon>Pezizomycotina</taxon>
        <taxon>Sordariomycetes</taxon>
        <taxon>Xylariomycetidae</taxon>
        <taxon>Amphisphaeriales</taxon>
        <taxon>Apiosporaceae</taxon>
        <taxon>Apiospora</taxon>
    </lineage>
</organism>
<evidence type="ECO:0000313" key="1">
    <source>
        <dbReference type="EMBL" id="KAK8008977.1"/>
    </source>
</evidence>